<protein>
    <submittedName>
        <fullName evidence="3">SDR family oxidoreductase</fullName>
    </submittedName>
</protein>
<gene>
    <name evidence="3" type="ORF">H2508_11740</name>
</gene>
<dbReference type="InterPro" id="IPR036291">
    <property type="entry name" value="NAD(P)-bd_dom_sf"/>
</dbReference>
<dbReference type="EMBL" id="JACFXU010000016">
    <property type="protein sequence ID" value="MBA6413782.1"/>
    <property type="molecule type" value="Genomic_DNA"/>
</dbReference>
<dbReference type="PRINTS" id="PR00081">
    <property type="entry name" value="GDHRDH"/>
</dbReference>
<dbReference type="PANTHER" id="PTHR24321">
    <property type="entry name" value="DEHYDROGENASES, SHORT CHAIN"/>
    <property type="match status" value="1"/>
</dbReference>
<dbReference type="RefSeq" id="WP_182173814.1">
    <property type="nucleotide sequence ID" value="NZ_JACFXU010000016.1"/>
</dbReference>
<dbReference type="PANTHER" id="PTHR24321:SF8">
    <property type="entry name" value="ESTRADIOL 17-BETA-DEHYDROGENASE 8-RELATED"/>
    <property type="match status" value="1"/>
</dbReference>
<reference evidence="3 4" key="1">
    <citation type="submission" date="2020-07" db="EMBL/GenBank/DDBJ databases">
        <title>Halieaceae bacterium, F7430, whole genome shotgun sequencing project.</title>
        <authorList>
            <person name="Jiang S."/>
            <person name="Liu Z.W."/>
            <person name="Du Z.J."/>
        </authorList>
    </citation>
    <scope>NUCLEOTIDE SEQUENCE [LARGE SCALE GENOMIC DNA]</scope>
    <source>
        <strain evidence="3 4">F7430</strain>
    </source>
</reference>
<dbReference type="PROSITE" id="PS00061">
    <property type="entry name" value="ADH_SHORT"/>
    <property type="match status" value="1"/>
</dbReference>
<evidence type="ECO:0000313" key="3">
    <source>
        <dbReference type="EMBL" id="MBA6413782.1"/>
    </source>
</evidence>
<dbReference type="GO" id="GO:0016491">
    <property type="term" value="F:oxidoreductase activity"/>
    <property type="evidence" value="ECO:0007669"/>
    <property type="project" value="UniProtKB-KW"/>
</dbReference>
<accession>A0A7W2YK49</accession>
<dbReference type="NCBIfam" id="NF005559">
    <property type="entry name" value="PRK07231.1"/>
    <property type="match status" value="1"/>
</dbReference>
<dbReference type="AlphaFoldDB" id="A0A7W2YK49"/>
<name>A0A7W2YK49_9GAMM</name>
<dbReference type="Gene3D" id="3.40.50.720">
    <property type="entry name" value="NAD(P)-binding Rossmann-like Domain"/>
    <property type="match status" value="1"/>
</dbReference>
<evidence type="ECO:0000256" key="2">
    <source>
        <dbReference type="ARBA" id="ARBA00023002"/>
    </source>
</evidence>
<proteinExistence type="inferred from homology"/>
<keyword evidence="4" id="KW-1185">Reference proteome</keyword>
<dbReference type="Pfam" id="PF13561">
    <property type="entry name" value="adh_short_C2"/>
    <property type="match status" value="1"/>
</dbReference>
<organism evidence="3 4">
    <name type="scientific">Sediminihaliea albiluteola</name>
    <dbReference type="NCBI Taxonomy" id="2758564"/>
    <lineage>
        <taxon>Bacteria</taxon>
        <taxon>Pseudomonadati</taxon>
        <taxon>Pseudomonadota</taxon>
        <taxon>Gammaproteobacteria</taxon>
        <taxon>Cellvibrionales</taxon>
        <taxon>Halieaceae</taxon>
        <taxon>Sediminihaliea</taxon>
    </lineage>
</organism>
<comment type="similarity">
    <text evidence="1">Belongs to the short-chain dehydrogenases/reductases (SDR) family.</text>
</comment>
<evidence type="ECO:0000256" key="1">
    <source>
        <dbReference type="ARBA" id="ARBA00006484"/>
    </source>
</evidence>
<dbReference type="SUPFAM" id="SSF51735">
    <property type="entry name" value="NAD(P)-binding Rossmann-fold domains"/>
    <property type="match status" value="1"/>
</dbReference>
<keyword evidence="2" id="KW-0560">Oxidoreductase</keyword>
<dbReference type="InterPro" id="IPR020904">
    <property type="entry name" value="Sc_DH/Rdtase_CS"/>
</dbReference>
<comment type="caution">
    <text evidence="3">The sequence shown here is derived from an EMBL/GenBank/DDBJ whole genome shotgun (WGS) entry which is preliminary data.</text>
</comment>
<dbReference type="FunFam" id="3.40.50.720:FF:000084">
    <property type="entry name" value="Short-chain dehydrogenase reductase"/>
    <property type="match status" value="1"/>
</dbReference>
<dbReference type="InterPro" id="IPR002347">
    <property type="entry name" value="SDR_fam"/>
</dbReference>
<evidence type="ECO:0000313" key="4">
    <source>
        <dbReference type="Proteomes" id="UP000539350"/>
    </source>
</evidence>
<dbReference type="Proteomes" id="UP000539350">
    <property type="component" value="Unassembled WGS sequence"/>
</dbReference>
<dbReference type="PRINTS" id="PR00080">
    <property type="entry name" value="SDRFAMILY"/>
</dbReference>
<sequence length="253" mass="26726">MNRFKNKTVVITGAARGQGEAAARLFAKEAANVVITDILDEQGHALAENLGEQAMYCHLDVSNEEQWLSVVDQTLQRFGGIDVLVNNAGVFTIKEIERTSLEEYLRVIQINQVGTFLGMKSVIGAMRDGGGGSIVNISSVSGMMGMANTAAYTASKWAVRGMTKTAAMEFGPYGVRVNSVHPGPVDTPMVRGAYPELSDNAMYARHPIPRMGAAEEIAKVVLFVASSDASFCTGAEFAVDGGASAGPGTVKSS</sequence>